<keyword evidence="2 6" id="KW-0698">rRNA processing</keyword>
<evidence type="ECO:0000259" key="7">
    <source>
        <dbReference type="Pfam" id="PF00590"/>
    </source>
</evidence>
<dbReference type="PIRSF" id="PIRSF005917">
    <property type="entry name" value="MTase_YraL"/>
    <property type="match status" value="1"/>
</dbReference>
<dbReference type="FunFam" id="3.40.1010.10:FF:000007">
    <property type="entry name" value="Ribosomal RNA small subunit methyltransferase I"/>
    <property type="match status" value="1"/>
</dbReference>
<dbReference type="GO" id="GO:0070677">
    <property type="term" value="F:rRNA (cytosine-2'-O-)-methyltransferase activity"/>
    <property type="evidence" value="ECO:0007669"/>
    <property type="project" value="UniProtKB-UniRule"/>
</dbReference>
<dbReference type="PANTHER" id="PTHR46111">
    <property type="entry name" value="RIBOSOMAL RNA SMALL SUBUNIT METHYLTRANSFERASE I"/>
    <property type="match status" value="1"/>
</dbReference>
<dbReference type="PANTHER" id="PTHR46111:SF1">
    <property type="entry name" value="RIBOSOMAL RNA SMALL SUBUNIT METHYLTRANSFERASE I"/>
    <property type="match status" value="1"/>
</dbReference>
<name>A0A165LJ23_PELLU</name>
<comment type="subcellular location">
    <subcellularLocation>
        <location evidence="6">Cytoplasm</location>
    </subcellularLocation>
</comment>
<keyword evidence="3 6" id="KW-0489">Methyltransferase</keyword>
<dbReference type="InterPro" id="IPR014777">
    <property type="entry name" value="4pyrrole_Mease_sub1"/>
</dbReference>
<keyword evidence="4 6" id="KW-0808">Transferase</keyword>
<dbReference type="Gene3D" id="3.30.950.10">
    <property type="entry name" value="Methyltransferase, Cobalt-precorrin-4 Transmethylase, Domain 2"/>
    <property type="match status" value="1"/>
</dbReference>
<dbReference type="EMBL" id="LVWG01000032">
    <property type="protein sequence ID" value="KZK74105.1"/>
    <property type="molecule type" value="Genomic_DNA"/>
</dbReference>
<feature type="domain" description="Tetrapyrrole methylase" evidence="7">
    <location>
        <begin position="10"/>
        <end position="209"/>
    </location>
</feature>
<dbReference type="InterPro" id="IPR008189">
    <property type="entry name" value="rRNA_ssu_MeTfrase_I"/>
</dbReference>
<evidence type="ECO:0000256" key="5">
    <source>
        <dbReference type="ARBA" id="ARBA00022691"/>
    </source>
</evidence>
<gene>
    <name evidence="6" type="primary">rsmI</name>
    <name evidence="8" type="ORF">A3K90_07775</name>
</gene>
<dbReference type="CDD" id="cd11648">
    <property type="entry name" value="RsmI"/>
    <property type="match status" value="1"/>
</dbReference>
<keyword evidence="5 6" id="KW-0949">S-adenosyl-L-methionine</keyword>
<evidence type="ECO:0000256" key="1">
    <source>
        <dbReference type="ARBA" id="ARBA00022490"/>
    </source>
</evidence>
<dbReference type="GO" id="GO:0005737">
    <property type="term" value="C:cytoplasm"/>
    <property type="evidence" value="ECO:0007669"/>
    <property type="project" value="UniProtKB-SubCell"/>
</dbReference>
<dbReference type="EC" id="2.1.1.198" evidence="6"/>
<dbReference type="Proteomes" id="UP000076481">
    <property type="component" value="Unassembled WGS sequence"/>
</dbReference>
<dbReference type="NCBIfam" id="TIGR00096">
    <property type="entry name" value="16S rRNA (cytidine(1402)-2'-O)-methyltransferase"/>
    <property type="match status" value="1"/>
</dbReference>
<keyword evidence="1 6" id="KW-0963">Cytoplasm</keyword>
<comment type="caution">
    <text evidence="8">The sequence shown here is derived from an EMBL/GenBank/DDBJ whole genome shotgun (WGS) entry which is preliminary data.</text>
</comment>
<evidence type="ECO:0000313" key="8">
    <source>
        <dbReference type="EMBL" id="KZK74105.1"/>
    </source>
</evidence>
<dbReference type="Gene3D" id="3.40.1010.10">
    <property type="entry name" value="Cobalt-precorrin-4 Transmethylase, Domain 1"/>
    <property type="match status" value="1"/>
</dbReference>
<proteinExistence type="inferred from homology"/>
<dbReference type="RefSeq" id="WP_303681933.1">
    <property type="nucleotide sequence ID" value="NZ_LVWG01000032.1"/>
</dbReference>
<dbReference type="FunFam" id="3.30.950.10:FF:000002">
    <property type="entry name" value="Ribosomal RNA small subunit methyltransferase I"/>
    <property type="match status" value="1"/>
</dbReference>
<evidence type="ECO:0000256" key="6">
    <source>
        <dbReference type="HAMAP-Rule" id="MF_01877"/>
    </source>
</evidence>
<evidence type="ECO:0000256" key="4">
    <source>
        <dbReference type="ARBA" id="ARBA00022679"/>
    </source>
</evidence>
<comment type="function">
    <text evidence="6">Catalyzes the 2'-O-methylation of the ribose of cytidine 1402 (C1402) in 16S rRNA.</text>
</comment>
<dbReference type="InterPro" id="IPR035996">
    <property type="entry name" value="4pyrrol_Methylase_sf"/>
</dbReference>
<evidence type="ECO:0000256" key="3">
    <source>
        <dbReference type="ARBA" id="ARBA00022603"/>
    </source>
</evidence>
<sequence length="245" mass="26863">MSTETHHTGTLYVVATPLGNLGDITLRAVDVLRQADAVACEDTRRASILLRHLGIEGKKLISYHNFNEEQAINRVASLLEEGRNVALITDAGTPVISDPGYGMIRALHQRGIGAIPVPGPSALTAALSVCPLPANSFYFGGFLPHKKGRKSRLEELAAMESTFVLYESPFRIHKLLDELEALIPDAEVFIGREMTKLHEEYLTGSFGELRAALPEGKTRGEFVIAVHPPARKKNTKTGDRYADRH</sequence>
<dbReference type="AlphaFoldDB" id="A0A165LJ23"/>
<dbReference type="HAMAP" id="MF_01877">
    <property type="entry name" value="16SrRNA_methyltr_I"/>
    <property type="match status" value="1"/>
</dbReference>
<evidence type="ECO:0000313" key="9">
    <source>
        <dbReference type="Proteomes" id="UP000076481"/>
    </source>
</evidence>
<dbReference type="SUPFAM" id="SSF53790">
    <property type="entry name" value="Tetrapyrrole methylase"/>
    <property type="match status" value="1"/>
</dbReference>
<protein>
    <recommendedName>
        <fullName evidence="6">Ribosomal RNA small subunit methyltransferase I</fullName>
        <ecNumber evidence="6">2.1.1.198</ecNumber>
    </recommendedName>
    <alternativeName>
        <fullName evidence="6">16S rRNA 2'-O-ribose C1402 methyltransferase</fullName>
    </alternativeName>
    <alternativeName>
        <fullName evidence="6">rRNA (cytidine-2'-O-)-methyltransferase RsmI</fullName>
    </alternativeName>
</protein>
<dbReference type="InterPro" id="IPR000878">
    <property type="entry name" value="4pyrrol_Mease"/>
</dbReference>
<accession>A0A165LJ23</accession>
<reference evidence="8 9" key="1">
    <citation type="submission" date="2016-03" db="EMBL/GenBank/DDBJ databases">
        <title>Speciation and ecological success in dimly lit waters: horizontal gene transfer in a green sulfur bacteria bloom unveiled by metagenomic assembly.</title>
        <authorList>
            <person name="Llorens-Mares T."/>
            <person name="Liu Z."/>
            <person name="Allen L.Z."/>
            <person name="Rusch D.B."/>
            <person name="Craig M.T."/>
            <person name="Dupont C.L."/>
            <person name="Bryant D.A."/>
            <person name="Casamayor E.O."/>
        </authorList>
    </citation>
    <scope>NUCLEOTIDE SEQUENCE [LARGE SCALE GENOMIC DNA]</scope>
    <source>
        <strain evidence="8">CIII</strain>
    </source>
</reference>
<comment type="similarity">
    <text evidence="6">Belongs to the methyltransferase superfamily. RsmI family.</text>
</comment>
<dbReference type="Pfam" id="PF00590">
    <property type="entry name" value="TP_methylase"/>
    <property type="match status" value="1"/>
</dbReference>
<comment type="catalytic activity">
    <reaction evidence="6">
        <text>cytidine(1402) in 16S rRNA + S-adenosyl-L-methionine = 2'-O-methylcytidine(1402) in 16S rRNA + S-adenosyl-L-homocysteine + H(+)</text>
        <dbReference type="Rhea" id="RHEA:42924"/>
        <dbReference type="Rhea" id="RHEA-COMP:10285"/>
        <dbReference type="Rhea" id="RHEA-COMP:10286"/>
        <dbReference type="ChEBI" id="CHEBI:15378"/>
        <dbReference type="ChEBI" id="CHEBI:57856"/>
        <dbReference type="ChEBI" id="CHEBI:59789"/>
        <dbReference type="ChEBI" id="CHEBI:74495"/>
        <dbReference type="ChEBI" id="CHEBI:82748"/>
        <dbReference type="EC" id="2.1.1.198"/>
    </reaction>
</comment>
<dbReference type="InterPro" id="IPR014776">
    <property type="entry name" value="4pyrrole_Mease_sub2"/>
</dbReference>
<organism evidence="8 9">
    <name type="scientific">Pelodictyon luteolum</name>
    <dbReference type="NCBI Taxonomy" id="1100"/>
    <lineage>
        <taxon>Bacteria</taxon>
        <taxon>Pseudomonadati</taxon>
        <taxon>Chlorobiota</taxon>
        <taxon>Chlorobiia</taxon>
        <taxon>Chlorobiales</taxon>
        <taxon>Chlorobiaceae</taxon>
        <taxon>Chlorobium/Pelodictyon group</taxon>
        <taxon>Pelodictyon</taxon>
    </lineage>
</organism>
<evidence type="ECO:0000256" key="2">
    <source>
        <dbReference type="ARBA" id="ARBA00022552"/>
    </source>
</evidence>